<reference evidence="10" key="1">
    <citation type="journal article" date="2014" name="PLoS ONE">
        <title>Transcriptome-Based Identification of ABC Transporters in the Western Tarnished Plant Bug Lygus hesperus.</title>
        <authorList>
            <person name="Hull J.J."/>
            <person name="Chaney K."/>
            <person name="Geib S.M."/>
            <person name="Fabrick J.A."/>
            <person name="Brent C.S."/>
            <person name="Walsh D."/>
            <person name="Lavine L.C."/>
        </authorList>
    </citation>
    <scope>NUCLEOTIDE SEQUENCE</scope>
</reference>
<evidence type="ECO:0000256" key="5">
    <source>
        <dbReference type="ARBA" id="ARBA00022840"/>
    </source>
</evidence>
<keyword evidence="3" id="KW-0547">Nucleotide-binding</keyword>
<dbReference type="PROSITE" id="PS50127">
    <property type="entry name" value="UBC_2"/>
    <property type="match status" value="1"/>
</dbReference>
<evidence type="ECO:0000259" key="8">
    <source>
        <dbReference type="PROSITE" id="PS50181"/>
    </source>
</evidence>
<feature type="domain" description="UBC core" evidence="7">
    <location>
        <begin position="233"/>
        <end position="379"/>
    </location>
</feature>
<dbReference type="EMBL" id="GBHO01012937">
    <property type="protein sequence ID" value="JAG30667.1"/>
    <property type="molecule type" value="Transcribed_RNA"/>
</dbReference>
<dbReference type="GO" id="GO:0061631">
    <property type="term" value="F:ubiquitin conjugating enzyme activity"/>
    <property type="evidence" value="ECO:0007669"/>
    <property type="project" value="UniProtKB-EC"/>
</dbReference>
<dbReference type="EMBL" id="GBRD01017740">
    <property type="protein sequence ID" value="JAG48087.1"/>
    <property type="molecule type" value="Transcribed_RNA"/>
</dbReference>
<protein>
    <recommendedName>
        <fullName evidence="1">E2 ubiquitin-conjugating enzyme</fullName>
        <ecNumber evidence="1">2.3.2.23</ecNumber>
    </recommendedName>
</protein>
<dbReference type="EMBL" id="GBHO01011776">
    <property type="protein sequence ID" value="JAG31828.1"/>
    <property type="molecule type" value="Transcribed_RNA"/>
</dbReference>
<dbReference type="EC" id="2.3.2.23" evidence="1"/>
<keyword evidence="2" id="KW-0808">Transferase</keyword>
<reference evidence="12" key="4">
    <citation type="journal article" date="2016" name="Gigascience">
        <title>De novo construction of an expanded transcriptome assembly for the western tarnished plant bug, Lygus hesperus.</title>
        <authorList>
            <person name="Tassone E.E."/>
            <person name="Geib S.M."/>
            <person name="Hall B."/>
            <person name="Fabrick J.A."/>
            <person name="Brent C.S."/>
            <person name="Hull J.J."/>
        </authorList>
    </citation>
    <scope>NUCLEOTIDE SEQUENCE</scope>
</reference>
<evidence type="ECO:0000256" key="6">
    <source>
        <dbReference type="SAM" id="MobiDB-lite"/>
    </source>
</evidence>
<keyword evidence="4" id="KW-0833">Ubl conjugation pathway</keyword>
<evidence type="ECO:0000313" key="12">
    <source>
        <dbReference type="EMBL" id="JAQ01338.1"/>
    </source>
</evidence>
<feature type="domain" description="F-box" evidence="8">
    <location>
        <begin position="134"/>
        <end position="183"/>
    </location>
</feature>
<evidence type="ECO:0000259" key="7">
    <source>
        <dbReference type="PROSITE" id="PS50127"/>
    </source>
</evidence>
<dbReference type="InterPro" id="IPR001810">
    <property type="entry name" value="F-box_dom"/>
</dbReference>
<evidence type="ECO:0000313" key="11">
    <source>
        <dbReference type="EMBL" id="JAG48087.1"/>
    </source>
</evidence>
<dbReference type="SMART" id="SM00212">
    <property type="entry name" value="UBCc"/>
    <property type="match status" value="1"/>
</dbReference>
<gene>
    <name evidence="10" type="primary">let-70_1</name>
    <name evidence="12" type="synonym">let-70</name>
    <name evidence="9" type="synonym">let-70_0</name>
    <name evidence="9" type="ORF">CM83_52812</name>
    <name evidence="10" type="ORF">CM83_52813</name>
    <name evidence="12" type="ORF">g.65491</name>
</gene>
<dbReference type="Pfam" id="PF00179">
    <property type="entry name" value="UQ_con"/>
    <property type="match status" value="1"/>
</dbReference>
<dbReference type="InterPro" id="IPR036047">
    <property type="entry name" value="F-box-like_dom_sf"/>
</dbReference>
<dbReference type="CDD" id="cd23826">
    <property type="entry name" value="UEV_Morgue-like"/>
    <property type="match status" value="1"/>
</dbReference>
<dbReference type="Pfam" id="PF12937">
    <property type="entry name" value="F-box-like"/>
    <property type="match status" value="1"/>
</dbReference>
<evidence type="ECO:0000256" key="1">
    <source>
        <dbReference type="ARBA" id="ARBA00012486"/>
    </source>
</evidence>
<reference evidence="10" key="2">
    <citation type="submission" date="2014-07" db="EMBL/GenBank/DDBJ databases">
        <authorList>
            <person name="Hull J."/>
        </authorList>
    </citation>
    <scope>NUCLEOTIDE SEQUENCE</scope>
</reference>
<dbReference type="Gene3D" id="1.20.1280.50">
    <property type="match status" value="1"/>
</dbReference>
<dbReference type="AlphaFoldDB" id="A0A0A9YL49"/>
<reference evidence="11" key="3">
    <citation type="submission" date="2014-09" db="EMBL/GenBank/DDBJ databases">
        <authorList>
            <person name="Magalhaes I.L.F."/>
            <person name="Oliveira U."/>
            <person name="Santos F.R."/>
            <person name="Vidigal T.H.D.A."/>
            <person name="Brescovit A.D."/>
            <person name="Santos A.J."/>
        </authorList>
    </citation>
    <scope>NUCLEOTIDE SEQUENCE</scope>
</reference>
<dbReference type="PANTHER" id="PTHR24067">
    <property type="entry name" value="UBIQUITIN-CONJUGATING ENZYME E2"/>
    <property type="match status" value="1"/>
</dbReference>
<dbReference type="InterPro" id="IPR016135">
    <property type="entry name" value="UBQ-conjugating_enzyme/RWD"/>
</dbReference>
<dbReference type="SUPFAM" id="SSF81383">
    <property type="entry name" value="F-box domain"/>
    <property type="match status" value="1"/>
</dbReference>
<dbReference type="GO" id="GO:0005524">
    <property type="term" value="F:ATP binding"/>
    <property type="evidence" value="ECO:0007669"/>
    <property type="project" value="UniProtKB-KW"/>
</dbReference>
<sequence length="395" mass="44554">MSRQDMVSAITGSCSSLPHAENDIKTGYPDEDDGYDGHHPTCYLCNGFYGPSFEEPVCVTCHAFLFPEEWSATSRPIFTEKTEDSDSGNDEPSDSFSGNINLSPVEAYIPAKAHIPIENRLKPPIIGQSDEVSSGLILSLPPEVLLLVFSFLDDMSLWSAGNVCRRWYVIMRTCKTSENWKVYTERRFPIYKPLCHIDDWYNAYTALMVSCPCKACLSQMFSRTIPHGEENSWRRHRLQSELKSLKADPPHGINAIPLDVNCCHWQASITGPVGSPYEGGLFYLYLQVPYSYPMMPPIVRFITKVFHPNISRHGDIGLDSILTNWSLALTISKILISVQSLLTDPYCEVCMEPGVGKLYKDNKVGFAQVARAWTRKYAMHDVVSPKNRLDKHLLL</sequence>
<feature type="region of interest" description="Disordered" evidence="6">
    <location>
        <begin position="80"/>
        <end position="99"/>
    </location>
</feature>
<dbReference type="CDD" id="cd09917">
    <property type="entry name" value="F-box_SF"/>
    <property type="match status" value="1"/>
</dbReference>
<dbReference type="PROSITE" id="PS50181">
    <property type="entry name" value="FBOX"/>
    <property type="match status" value="1"/>
</dbReference>
<dbReference type="InterPro" id="IPR050113">
    <property type="entry name" value="Ub_conjugating_enzyme"/>
</dbReference>
<dbReference type="Gene3D" id="3.10.110.10">
    <property type="entry name" value="Ubiquitin Conjugating Enzyme"/>
    <property type="match status" value="1"/>
</dbReference>
<evidence type="ECO:0000256" key="3">
    <source>
        <dbReference type="ARBA" id="ARBA00022741"/>
    </source>
</evidence>
<dbReference type="InterPro" id="IPR000608">
    <property type="entry name" value="UBC"/>
</dbReference>
<keyword evidence="5" id="KW-0067">ATP-binding</keyword>
<evidence type="ECO:0000256" key="4">
    <source>
        <dbReference type="ARBA" id="ARBA00022786"/>
    </source>
</evidence>
<dbReference type="SUPFAM" id="SSF54495">
    <property type="entry name" value="UBC-like"/>
    <property type="match status" value="1"/>
</dbReference>
<organism evidence="10">
    <name type="scientific">Lygus hesperus</name>
    <name type="common">Western plant bug</name>
    <dbReference type="NCBI Taxonomy" id="30085"/>
    <lineage>
        <taxon>Eukaryota</taxon>
        <taxon>Metazoa</taxon>
        <taxon>Ecdysozoa</taxon>
        <taxon>Arthropoda</taxon>
        <taxon>Hexapoda</taxon>
        <taxon>Insecta</taxon>
        <taxon>Pterygota</taxon>
        <taxon>Neoptera</taxon>
        <taxon>Paraneoptera</taxon>
        <taxon>Hemiptera</taxon>
        <taxon>Heteroptera</taxon>
        <taxon>Panheteroptera</taxon>
        <taxon>Cimicomorpha</taxon>
        <taxon>Miridae</taxon>
        <taxon>Mirini</taxon>
        <taxon>Lygus</taxon>
    </lineage>
</organism>
<dbReference type="FunFam" id="3.10.110.10:FF:000060">
    <property type="entry name" value="Ubiquitin conjugating enzyme (UbcB)"/>
    <property type="match status" value="1"/>
</dbReference>
<evidence type="ECO:0000313" key="10">
    <source>
        <dbReference type="EMBL" id="JAG31828.1"/>
    </source>
</evidence>
<accession>A0A0A9YL49</accession>
<dbReference type="EMBL" id="GDHC01017291">
    <property type="protein sequence ID" value="JAQ01338.1"/>
    <property type="molecule type" value="Transcribed_RNA"/>
</dbReference>
<name>A0A0A9YL49_LYGHE</name>
<evidence type="ECO:0000256" key="2">
    <source>
        <dbReference type="ARBA" id="ARBA00022679"/>
    </source>
</evidence>
<proteinExistence type="predicted"/>
<dbReference type="SMART" id="SM00256">
    <property type="entry name" value="FBOX"/>
    <property type="match status" value="1"/>
</dbReference>
<evidence type="ECO:0000313" key="9">
    <source>
        <dbReference type="EMBL" id="JAG30667.1"/>
    </source>
</evidence>